<evidence type="ECO:0000256" key="6">
    <source>
        <dbReference type="ARBA" id="ARBA00022989"/>
    </source>
</evidence>
<dbReference type="AlphaFoldDB" id="A0A6J2VPS3"/>
<evidence type="ECO:0000256" key="13">
    <source>
        <dbReference type="SAM" id="Phobius"/>
    </source>
</evidence>
<dbReference type="GO" id="GO:0004984">
    <property type="term" value="F:olfactory receptor activity"/>
    <property type="evidence" value="ECO:0007669"/>
    <property type="project" value="InterPro"/>
</dbReference>
<gene>
    <name evidence="16" type="primary">LOC115814446</name>
</gene>
<evidence type="ECO:0000256" key="3">
    <source>
        <dbReference type="ARBA" id="ARBA00022606"/>
    </source>
</evidence>
<keyword evidence="11" id="KW-0325">Glycoprotein</keyword>
<sequence>MNSSNVTTTVTEFILMGFPGLLPQHNGLAATTLFLIYIVLATGNIFIIVFVAWERSLRKPTYFIFCNLALCDLSFGTATLPRVISRYWTGDKVVSFNECFTQMYFVHFLGANSSFLLALMALDQFIAINYPLRYPILMKNSTITVLCTCSWLFNVIQMAAVVIQALSLHYCGPNVITQCYCDHIAITRLACENVREIQVIAFGKAMFILLGPLSFIIFSYISIIISVMKISNTEGRYKTFSTCTPQLLIICLYYLPRSFVYLANNIGFHISTDIRIMLIMCYSLFPALINPFIYCFRTKEIKEALIKRFKSR</sequence>
<evidence type="ECO:0000256" key="5">
    <source>
        <dbReference type="ARBA" id="ARBA00022725"/>
    </source>
</evidence>
<evidence type="ECO:0000256" key="4">
    <source>
        <dbReference type="ARBA" id="ARBA00022692"/>
    </source>
</evidence>
<proteinExistence type="predicted"/>
<keyword evidence="7" id="KW-0297">G-protein coupled receptor</keyword>
<dbReference type="RefSeq" id="XP_030633156.1">
    <property type="nucleotide sequence ID" value="XM_030777296.1"/>
</dbReference>
<dbReference type="GeneID" id="115814446"/>
<dbReference type="PRINTS" id="PR00237">
    <property type="entry name" value="GPCRRHODOPSN"/>
</dbReference>
<dbReference type="OrthoDB" id="6144223at2759"/>
<evidence type="ECO:0000256" key="7">
    <source>
        <dbReference type="ARBA" id="ARBA00023040"/>
    </source>
</evidence>
<dbReference type="InterPro" id="IPR000276">
    <property type="entry name" value="GPCR_Rhodpsn"/>
</dbReference>
<evidence type="ECO:0000256" key="1">
    <source>
        <dbReference type="ARBA" id="ARBA00004651"/>
    </source>
</evidence>
<keyword evidence="15" id="KW-1185">Reference proteome</keyword>
<reference evidence="16" key="1">
    <citation type="submission" date="2025-08" db="UniProtKB">
        <authorList>
            <consortium name="RefSeq"/>
        </authorList>
    </citation>
    <scope>IDENTIFICATION</scope>
</reference>
<protein>
    <submittedName>
        <fullName evidence="16">Olfactory receptor 2AT4-like</fullName>
    </submittedName>
</protein>
<keyword evidence="4 13" id="KW-0812">Transmembrane</keyword>
<comment type="subcellular location">
    <subcellularLocation>
        <location evidence="1">Cell membrane</location>
        <topology evidence="1">Multi-pass membrane protein</topology>
    </subcellularLocation>
</comment>
<feature type="transmembrane region" description="Helical" evidence="13">
    <location>
        <begin position="28"/>
        <end position="53"/>
    </location>
</feature>
<evidence type="ECO:0000256" key="2">
    <source>
        <dbReference type="ARBA" id="ARBA00022475"/>
    </source>
</evidence>
<dbReference type="PANTHER" id="PTHR24242:SF359">
    <property type="entry name" value="ODORANT RECEPTOR-RELATED"/>
    <property type="match status" value="1"/>
</dbReference>
<name>A0A6J2VPS3_CHACN</name>
<feature type="transmembrane region" description="Helical" evidence="13">
    <location>
        <begin position="104"/>
        <end position="122"/>
    </location>
</feature>
<evidence type="ECO:0000256" key="9">
    <source>
        <dbReference type="ARBA" id="ARBA00023157"/>
    </source>
</evidence>
<evidence type="ECO:0000256" key="12">
    <source>
        <dbReference type="ARBA" id="ARBA00023224"/>
    </source>
</evidence>
<evidence type="ECO:0000256" key="11">
    <source>
        <dbReference type="ARBA" id="ARBA00023180"/>
    </source>
</evidence>
<feature type="transmembrane region" description="Helical" evidence="13">
    <location>
        <begin position="62"/>
        <end position="84"/>
    </location>
</feature>
<evidence type="ECO:0000256" key="10">
    <source>
        <dbReference type="ARBA" id="ARBA00023170"/>
    </source>
</evidence>
<dbReference type="PANTHER" id="PTHR24242">
    <property type="entry name" value="G-PROTEIN COUPLED RECEPTOR"/>
    <property type="match status" value="1"/>
</dbReference>
<dbReference type="FunCoup" id="A0A6J2VPS3">
    <property type="interactions" value="365"/>
</dbReference>
<evidence type="ECO:0000256" key="8">
    <source>
        <dbReference type="ARBA" id="ARBA00023136"/>
    </source>
</evidence>
<dbReference type="GO" id="GO:0004930">
    <property type="term" value="F:G protein-coupled receptor activity"/>
    <property type="evidence" value="ECO:0007669"/>
    <property type="project" value="UniProtKB-KW"/>
</dbReference>
<keyword evidence="8 13" id="KW-0472">Membrane</keyword>
<evidence type="ECO:0000313" key="15">
    <source>
        <dbReference type="Proteomes" id="UP000504632"/>
    </source>
</evidence>
<keyword evidence="12" id="KW-0807">Transducer</keyword>
<accession>A0A6J2VPS3</accession>
<feature type="transmembrane region" description="Helical" evidence="13">
    <location>
        <begin position="143"/>
        <end position="166"/>
    </location>
</feature>
<dbReference type="InterPro" id="IPR017452">
    <property type="entry name" value="GPCR_Rhodpsn_7TM"/>
</dbReference>
<keyword evidence="9" id="KW-1015">Disulfide bond</keyword>
<feature type="domain" description="G-protein coupled receptors family 1 profile" evidence="14">
    <location>
        <begin position="43"/>
        <end position="294"/>
    </location>
</feature>
<dbReference type="PRINTS" id="PR00245">
    <property type="entry name" value="OLFACTORYR"/>
</dbReference>
<evidence type="ECO:0000313" key="16">
    <source>
        <dbReference type="RefSeq" id="XP_030633156.1"/>
    </source>
</evidence>
<dbReference type="InterPro" id="IPR000725">
    <property type="entry name" value="Olfact_rcpt"/>
</dbReference>
<dbReference type="Gene3D" id="1.20.1070.10">
    <property type="entry name" value="Rhodopsin 7-helix transmembrane proteins"/>
    <property type="match status" value="1"/>
</dbReference>
<feature type="transmembrane region" description="Helical" evidence="13">
    <location>
        <begin position="276"/>
        <end position="296"/>
    </location>
</feature>
<keyword evidence="10" id="KW-0675">Receptor</keyword>
<feature type="transmembrane region" description="Helical" evidence="13">
    <location>
        <begin position="205"/>
        <end position="227"/>
    </location>
</feature>
<dbReference type="InterPro" id="IPR050939">
    <property type="entry name" value="Olfactory_GPCR1"/>
</dbReference>
<dbReference type="SUPFAM" id="SSF81321">
    <property type="entry name" value="Family A G protein-coupled receptor-like"/>
    <property type="match status" value="1"/>
</dbReference>
<dbReference type="FunFam" id="1.20.1070.10:FF:000024">
    <property type="entry name" value="Olfactory receptor"/>
    <property type="match status" value="1"/>
</dbReference>
<dbReference type="PROSITE" id="PS50262">
    <property type="entry name" value="G_PROTEIN_RECEP_F1_2"/>
    <property type="match status" value="1"/>
</dbReference>
<evidence type="ECO:0000259" key="14">
    <source>
        <dbReference type="PROSITE" id="PS50262"/>
    </source>
</evidence>
<dbReference type="InParanoid" id="A0A6J2VPS3"/>
<dbReference type="GO" id="GO:0005886">
    <property type="term" value="C:plasma membrane"/>
    <property type="evidence" value="ECO:0007669"/>
    <property type="project" value="UniProtKB-SubCell"/>
</dbReference>
<keyword evidence="6 13" id="KW-1133">Transmembrane helix</keyword>
<keyword evidence="2" id="KW-1003">Cell membrane</keyword>
<organism evidence="15 16">
    <name type="scientific">Chanos chanos</name>
    <name type="common">Milkfish</name>
    <name type="synonym">Mugil chanos</name>
    <dbReference type="NCBI Taxonomy" id="29144"/>
    <lineage>
        <taxon>Eukaryota</taxon>
        <taxon>Metazoa</taxon>
        <taxon>Chordata</taxon>
        <taxon>Craniata</taxon>
        <taxon>Vertebrata</taxon>
        <taxon>Euteleostomi</taxon>
        <taxon>Actinopterygii</taxon>
        <taxon>Neopterygii</taxon>
        <taxon>Teleostei</taxon>
        <taxon>Ostariophysi</taxon>
        <taxon>Gonorynchiformes</taxon>
        <taxon>Chanidae</taxon>
        <taxon>Chanos</taxon>
    </lineage>
</organism>
<dbReference type="Pfam" id="PF13853">
    <property type="entry name" value="7tm_4"/>
    <property type="match status" value="1"/>
</dbReference>
<dbReference type="Proteomes" id="UP000504632">
    <property type="component" value="Chromosome 6"/>
</dbReference>
<keyword evidence="3" id="KW-0716">Sensory transduction</keyword>
<keyword evidence="5" id="KW-0552">Olfaction</keyword>